<dbReference type="RefSeq" id="WP_123270071.1">
    <property type="nucleotide sequence ID" value="NZ_RJJQ01000002.1"/>
</dbReference>
<organism evidence="2 3">
    <name type="scientific">Flexivirga caeni</name>
    <dbReference type="NCBI Taxonomy" id="2294115"/>
    <lineage>
        <taxon>Bacteria</taxon>
        <taxon>Bacillati</taxon>
        <taxon>Actinomycetota</taxon>
        <taxon>Actinomycetes</taxon>
        <taxon>Micrococcales</taxon>
        <taxon>Dermacoccaceae</taxon>
        <taxon>Flexivirga</taxon>
    </lineage>
</organism>
<sequence>MTYLIATLHTLGIRLTHKSLELSDRAKKTLRERDNEAGSLTMENVLWAVAIIVIVGIAVGAITAYVRSKSNSLK</sequence>
<protein>
    <submittedName>
        <fullName evidence="2">Uncharacterized protein</fullName>
    </submittedName>
</protein>
<dbReference type="AlphaFoldDB" id="A0A3M9MGU1"/>
<gene>
    <name evidence="2" type="ORF">EFY87_03565</name>
</gene>
<evidence type="ECO:0000313" key="3">
    <source>
        <dbReference type="Proteomes" id="UP000271678"/>
    </source>
</evidence>
<dbReference type="OrthoDB" id="4870897at2"/>
<dbReference type="Proteomes" id="UP000271678">
    <property type="component" value="Unassembled WGS sequence"/>
</dbReference>
<comment type="caution">
    <text evidence="2">The sequence shown here is derived from an EMBL/GenBank/DDBJ whole genome shotgun (WGS) entry which is preliminary data.</text>
</comment>
<evidence type="ECO:0000256" key="1">
    <source>
        <dbReference type="SAM" id="Phobius"/>
    </source>
</evidence>
<keyword evidence="1" id="KW-0812">Transmembrane</keyword>
<accession>A0A3M9MGU1</accession>
<name>A0A3M9MGU1_9MICO</name>
<keyword evidence="1" id="KW-0472">Membrane</keyword>
<keyword evidence="1" id="KW-1133">Transmembrane helix</keyword>
<dbReference type="EMBL" id="RJJQ01000002">
    <property type="protein sequence ID" value="RNI24780.1"/>
    <property type="molecule type" value="Genomic_DNA"/>
</dbReference>
<feature type="transmembrane region" description="Helical" evidence="1">
    <location>
        <begin position="45"/>
        <end position="66"/>
    </location>
</feature>
<reference evidence="2 3" key="1">
    <citation type="submission" date="2018-11" db="EMBL/GenBank/DDBJ databases">
        <title>Draft genome of Simplicispira Flexivirga sp. BO-16.</title>
        <authorList>
            <person name="Im W.T."/>
        </authorList>
    </citation>
    <scope>NUCLEOTIDE SEQUENCE [LARGE SCALE GENOMIC DNA]</scope>
    <source>
        <strain evidence="2 3">BO-16</strain>
    </source>
</reference>
<proteinExistence type="predicted"/>
<evidence type="ECO:0000313" key="2">
    <source>
        <dbReference type="EMBL" id="RNI24780.1"/>
    </source>
</evidence>
<keyword evidence="3" id="KW-1185">Reference proteome</keyword>